<comment type="caution">
    <text evidence="1">The sequence shown here is derived from an EMBL/GenBank/DDBJ whole genome shotgun (WGS) entry which is preliminary data.</text>
</comment>
<organism evidence="1 2">
    <name type="scientific">Penicillium nordicum</name>
    <dbReference type="NCBI Taxonomy" id="229535"/>
    <lineage>
        <taxon>Eukaryota</taxon>
        <taxon>Fungi</taxon>
        <taxon>Dikarya</taxon>
        <taxon>Ascomycota</taxon>
        <taxon>Pezizomycotina</taxon>
        <taxon>Eurotiomycetes</taxon>
        <taxon>Eurotiomycetidae</taxon>
        <taxon>Eurotiales</taxon>
        <taxon>Aspergillaceae</taxon>
        <taxon>Penicillium</taxon>
    </lineage>
</organism>
<dbReference type="AlphaFoldDB" id="A0A0M8P6Z2"/>
<reference evidence="1 2" key="1">
    <citation type="submission" date="2015-08" db="EMBL/GenBank/DDBJ databases">
        <title>Genome sequencing of Penicillium nordicum.</title>
        <authorList>
            <person name="Nguyen H.D."/>
            <person name="Seifert K.A."/>
        </authorList>
    </citation>
    <scope>NUCLEOTIDE SEQUENCE [LARGE SCALE GENOMIC DNA]</scope>
    <source>
        <strain evidence="1 2">DAOMC 185683</strain>
    </source>
</reference>
<name>A0A0M8P6Z2_9EURO</name>
<dbReference type="Proteomes" id="UP000037696">
    <property type="component" value="Unassembled WGS sequence"/>
</dbReference>
<protein>
    <submittedName>
        <fullName evidence="1">Uncharacterized protein</fullName>
    </submittedName>
</protein>
<gene>
    <name evidence="1" type="ORF">ACN38_g2420</name>
</gene>
<sequence>MGYYISASSVSYENGPGKRDVSRVSFAYILLIEYSQAGRDLTIIMSEISSPLHMMGTISNLTLFQTTYLPDSLLSSLFFFSPSHQSIIYIDQPSSAVSLNTIALLISSLLLTRCHCGWLLGSGASSGIWGSEIPELFADY</sequence>
<evidence type="ECO:0000313" key="1">
    <source>
        <dbReference type="EMBL" id="KOS46626.1"/>
    </source>
</evidence>
<proteinExistence type="predicted"/>
<dbReference type="EMBL" id="LHQQ01000026">
    <property type="protein sequence ID" value="KOS46626.1"/>
    <property type="molecule type" value="Genomic_DNA"/>
</dbReference>
<evidence type="ECO:0000313" key="2">
    <source>
        <dbReference type="Proteomes" id="UP000037696"/>
    </source>
</evidence>
<keyword evidence="2" id="KW-1185">Reference proteome</keyword>
<accession>A0A0M8P6Z2</accession>